<evidence type="ECO:0000256" key="2">
    <source>
        <dbReference type="ARBA" id="ARBA00022723"/>
    </source>
</evidence>
<accession>A0ABR5A3Q9</accession>
<feature type="binding site" evidence="5">
    <location>
        <position position="163"/>
    </location>
    <ligand>
        <name>Zn(2+)</name>
        <dbReference type="ChEBI" id="CHEBI:29105"/>
    </ligand>
</feature>
<comment type="cofactor">
    <cofactor evidence="5">
        <name>Zn(2+)</name>
        <dbReference type="ChEBI" id="CHEBI:29105"/>
    </cofactor>
    <text evidence="5">Binds 1 zinc ion per subunit.</text>
</comment>
<dbReference type="GO" id="GO:0016787">
    <property type="term" value="F:hydrolase activity"/>
    <property type="evidence" value="ECO:0007669"/>
    <property type="project" value="UniProtKB-KW"/>
</dbReference>
<keyword evidence="1 5" id="KW-0963">Cytoplasm</keyword>
<evidence type="ECO:0000256" key="4">
    <source>
        <dbReference type="ARBA" id="ARBA00022833"/>
    </source>
</evidence>
<dbReference type="InterPro" id="IPR023774">
    <property type="entry name" value="Put_metal_dep_hydrolase_YfiT"/>
</dbReference>
<dbReference type="Pfam" id="PF12867">
    <property type="entry name" value="DinB_2"/>
    <property type="match status" value="1"/>
</dbReference>
<comment type="similarity">
    <text evidence="5">Belongs to the metal hydrolase YfiT family.</text>
</comment>
<dbReference type="Proteomes" id="UP000054526">
    <property type="component" value="Unassembled WGS sequence"/>
</dbReference>
<protein>
    <recommendedName>
        <fullName evidence="5">Putative metal-dependent hydrolase SD71_12305</fullName>
        <ecNumber evidence="5">3.-.-.-</ecNumber>
    </recommendedName>
</protein>
<evidence type="ECO:0000256" key="1">
    <source>
        <dbReference type="ARBA" id="ARBA00022490"/>
    </source>
</evidence>
<feature type="binding site" evidence="5">
    <location>
        <position position="159"/>
    </location>
    <ligand>
        <name>Zn(2+)</name>
        <dbReference type="ChEBI" id="CHEBI:29105"/>
    </ligand>
</feature>
<reference evidence="7 8" key="1">
    <citation type="submission" date="2014-12" db="EMBL/GenBank/DDBJ databases">
        <title>Draft genome sequence of Cohnella kolymensis strain B-2846.</title>
        <authorList>
            <person name="Karlyshev A.V."/>
            <person name="Kudryashova E.B."/>
        </authorList>
    </citation>
    <scope>NUCLEOTIDE SEQUENCE [LARGE SCALE GENOMIC DNA]</scope>
    <source>
        <strain evidence="7 8">VKM B-2846</strain>
    </source>
</reference>
<feature type="binding site" evidence="5">
    <location>
        <position position="66"/>
    </location>
    <ligand>
        <name>Zn(2+)</name>
        <dbReference type="ChEBI" id="CHEBI:29105"/>
    </ligand>
</feature>
<organism evidence="7 8">
    <name type="scientific">Cohnella kolymensis</name>
    <dbReference type="NCBI Taxonomy" id="1590652"/>
    <lineage>
        <taxon>Bacteria</taxon>
        <taxon>Bacillati</taxon>
        <taxon>Bacillota</taxon>
        <taxon>Bacilli</taxon>
        <taxon>Bacillales</taxon>
        <taxon>Paenibacillaceae</taxon>
        <taxon>Cohnella</taxon>
    </lineage>
</organism>
<evidence type="ECO:0000259" key="6">
    <source>
        <dbReference type="Pfam" id="PF12867"/>
    </source>
</evidence>
<name>A0ABR5A3Q9_9BACL</name>
<dbReference type="NCBIfam" id="NF009807">
    <property type="entry name" value="PRK13291.1"/>
    <property type="match status" value="1"/>
</dbReference>
<sequence length="176" mass="20588">MSTNLSYPIGRFSYDGEVSAQPREQWINDIVMLPEQLAAAIEGLSSEQLDTPYRPEGWTVRQVTHHLADSHMNSFIRFKLALTEDQPTIKPYFEERWALLDDTTKAPPDLSIVLLNGLHERWVYLLRSMSEQDFSRTFFHPESQKLIPLDSILALYSWHGRHHTAHITRLRERMGW</sequence>
<evidence type="ECO:0000256" key="3">
    <source>
        <dbReference type="ARBA" id="ARBA00022801"/>
    </source>
</evidence>
<keyword evidence="3 5" id="KW-0378">Hydrolase</keyword>
<dbReference type="Gene3D" id="1.20.120.450">
    <property type="entry name" value="dinb family like domain"/>
    <property type="match status" value="1"/>
</dbReference>
<dbReference type="EC" id="3.-.-.-" evidence="5"/>
<keyword evidence="4 5" id="KW-0862">Zinc</keyword>
<proteinExistence type="inferred from homology"/>
<dbReference type="InterPro" id="IPR024775">
    <property type="entry name" value="DinB-like"/>
</dbReference>
<dbReference type="InterPro" id="IPR034660">
    <property type="entry name" value="DinB/YfiT-like"/>
</dbReference>
<feature type="domain" description="DinB-like" evidence="6">
    <location>
        <begin position="34"/>
        <end position="167"/>
    </location>
</feature>
<gene>
    <name evidence="7" type="ORF">SD71_12305</name>
</gene>
<keyword evidence="2 5" id="KW-0479">Metal-binding</keyword>
<evidence type="ECO:0000313" key="8">
    <source>
        <dbReference type="Proteomes" id="UP000054526"/>
    </source>
</evidence>
<dbReference type="SUPFAM" id="SSF109854">
    <property type="entry name" value="DinB/YfiT-like putative metalloenzymes"/>
    <property type="match status" value="1"/>
</dbReference>
<comment type="subcellular location">
    <subcellularLocation>
        <location evidence="5">Cytoplasm</location>
    </subcellularLocation>
</comment>
<comment type="subunit">
    <text evidence="5">Homodimer.</text>
</comment>
<keyword evidence="8" id="KW-1185">Reference proteome</keyword>
<dbReference type="RefSeq" id="WP_041063643.1">
    <property type="nucleotide sequence ID" value="NZ_JXAL01000017.1"/>
</dbReference>
<evidence type="ECO:0000313" key="7">
    <source>
        <dbReference type="EMBL" id="KIL35674.1"/>
    </source>
</evidence>
<evidence type="ECO:0000256" key="5">
    <source>
        <dbReference type="HAMAP-Rule" id="MF_01256"/>
    </source>
</evidence>
<comment type="caution">
    <text evidence="7">The sequence shown here is derived from an EMBL/GenBank/DDBJ whole genome shotgun (WGS) entry which is preliminary data.</text>
</comment>
<comment type="function">
    <text evidence="5">Possible metal-dependent hydrolase.</text>
</comment>
<dbReference type="EMBL" id="JXAL01000017">
    <property type="protein sequence ID" value="KIL35674.1"/>
    <property type="molecule type" value="Genomic_DNA"/>
</dbReference>
<dbReference type="HAMAP" id="MF_01256">
    <property type="entry name" value="YfiT_hydrol"/>
    <property type="match status" value="1"/>
</dbReference>